<evidence type="ECO:0000313" key="2">
    <source>
        <dbReference type="EMBL" id="GGL66133.1"/>
    </source>
</evidence>
<evidence type="ECO:0000313" key="3">
    <source>
        <dbReference type="Proteomes" id="UP000607197"/>
    </source>
</evidence>
<dbReference type="Proteomes" id="UP000607197">
    <property type="component" value="Unassembled WGS sequence"/>
</dbReference>
<dbReference type="EMBL" id="BMPG01000003">
    <property type="protein sequence ID" value="GGL66133.1"/>
    <property type="molecule type" value="Genomic_DNA"/>
</dbReference>
<accession>A0A830FE16</accession>
<feature type="region of interest" description="Disordered" evidence="1">
    <location>
        <begin position="42"/>
        <end position="70"/>
    </location>
</feature>
<reference evidence="2" key="2">
    <citation type="submission" date="2020-09" db="EMBL/GenBank/DDBJ databases">
        <authorList>
            <person name="Sun Q."/>
            <person name="Ohkuma M."/>
        </authorList>
    </citation>
    <scope>NUCLEOTIDE SEQUENCE</scope>
    <source>
        <strain evidence="2">JCM 19596</strain>
    </source>
</reference>
<evidence type="ECO:0000256" key="1">
    <source>
        <dbReference type="SAM" id="MobiDB-lite"/>
    </source>
</evidence>
<sequence>MSRRWRGVGEASGGFDSVDGGGRTLDADRVRVNRCCFAVRGSDSDEGAGDSCGGELAGVTANDAGPAQEP</sequence>
<proteinExistence type="predicted"/>
<keyword evidence="3" id="KW-1185">Reference proteome</keyword>
<comment type="caution">
    <text evidence="2">The sequence shown here is derived from an EMBL/GenBank/DDBJ whole genome shotgun (WGS) entry which is preliminary data.</text>
</comment>
<reference evidence="2" key="1">
    <citation type="journal article" date="2014" name="Int. J. Syst. Evol. Microbiol.">
        <title>Complete genome sequence of Corynebacterium casei LMG S-19264T (=DSM 44701T), isolated from a smear-ripened cheese.</title>
        <authorList>
            <consortium name="US DOE Joint Genome Institute (JGI-PGF)"/>
            <person name="Walter F."/>
            <person name="Albersmeier A."/>
            <person name="Kalinowski J."/>
            <person name="Ruckert C."/>
        </authorList>
    </citation>
    <scope>NUCLEOTIDE SEQUENCE</scope>
    <source>
        <strain evidence="2">JCM 19596</strain>
    </source>
</reference>
<organism evidence="2 3">
    <name type="scientific">Halocalculus aciditolerans</name>
    <dbReference type="NCBI Taxonomy" id="1383812"/>
    <lineage>
        <taxon>Archaea</taxon>
        <taxon>Methanobacteriati</taxon>
        <taxon>Methanobacteriota</taxon>
        <taxon>Stenosarchaea group</taxon>
        <taxon>Halobacteria</taxon>
        <taxon>Halobacteriales</taxon>
        <taxon>Halobacteriaceae</taxon>
        <taxon>Halocalculus</taxon>
    </lineage>
</organism>
<feature type="region of interest" description="Disordered" evidence="1">
    <location>
        <begin position="1"/>
        <end position="24"/>
    </location>
</feature>
<gene>
    <name evidence="2" type="ORF">GCM10009039_25100</name>
</gene>
<protein>
    <submittedName>
        <fullName evidence="2">Uncharacterized protein</fullName>
    </submittedName>
</protein>
<name>A0A830FE16_9EURY</name>
<dbReference type="AlphaFoldDB" id="A0A830FE16"/>